<evidence type="ECO:0000313" key="2">
    <source>
        <dbReference type="EMBL" id="MCB5160855.1"/>
    </source>
</evidence>
<sequence>MGYFFSWVLIIFGVATLQSDTTQIHSWAMLIMGILWLVKKMSTLGKRKVKTKNGKYKRRSDDYTFGGYDSSEGGD</sequence>
<gene>
    <name evidence="2" type="ORF">LG368_02950</name>
</gene>
<protein>
    <submittedName>
        <fullName evidence="2">Uncharacterized protein</fullName>
    </submittedName>
</protein>
<dbReference type="AlphaFoldDB" id="A0A9X1LEB3"/>
<organism evidence="2 3">
    <name type="scientific">Marinomonas algarum</name>
    <dbReference type="NCBI Taxonomy" id="2883105"/>
    <lineage>
        <taxon>Bacteria</taxon>
        <taxon>Pseudomonadati</taxon>
        <taxon>Pseudomonadota</taxon>
        <taxon>Gammaproteobacteria</taxon>
        <taxon>Oceanospirillales</taxon>
        <taxon>Oceanospirillaceae</taxon>
        <taxon>Marinomonas</taxon>
    </lineage>
</organism>
<keyword evidence="1" id="KW-0472">Membrane</keyword>
<keyword evidence="1" id="KW-0812">Transmembrane</keyword>
<evidence type="ECO:0000256" key="1">
    <source>
        <dbReference type="SAM" id="Phobius"/>
    </source>
</evidence>
<keyword evidence="3" id="KW-1185">Reference proteome</keyword>
<dbReference type="EMBL" id="JAJATW010000002">
    <property type="protein sequence ID" value="MCB5160855.1"/>
    <property type="molecule type" value="Genomic_DNA"/>
</dbReference>
<keyword evidence="1" id="KW-1133">Transmembrane helix</keyword>
<accession>A0A9X1LEB3</accession>
<proteinExistence type="predicted"/>
<dbReference type="Proteomes" id="UP001139095">
    <property type="component" value="Unassembled WGS sequence"/>
</dbReference>
<feature type="transmembrane region" description="Helical" evidence="1">
    <location>
        <begin position="27"/>
        <end position="45"/>
    </location>
</feature>
<comment type="caution">
    <text evidence="2">The sequence shown here is derived from an EMBL/GenBank/DDBJ whole genome shotgun (WGS) entry which is preliminary data.</text>
</comment>
<name>A0A9X1LEB3_9GAMM</name>
<dbReference type="RefSeq" id="WP_226753236.1">
    <property type="nucleotide sequence ID" value="NZ_JAJATW010000002.1"/>
</dbReference>
<reference evidence="2" key="1">
    <citation type="submission" date="2021-10" db="EMBL/GenBank/DDBJ databases">
        <title>Marinomonas pontica sp. nov., isolated from the Black Sea.</title>
        <authorList>
            <person name="Zhao L.-H."/>
            <person name="Xue J.-H."/>
        </authorList>
    </citation>
    <scope>NUCLEOTIDE SEQUENCE</scope>
    <source>
        <strain evidence="2">E8</strain>
    </source>
</reference>
<evidence type="ECO:0000313" key="3">
    <source>
        <dbReference type="Proteomes" id="UP001139095"/>
    </source>
</evidence>